<dbReference type="GO" id="GO:0006887">
    <property type="term" value="P:exocytosis"/>
    <property type="evidence" value="ECO:0007669"/>
    <property type="project" value="UniProtKB-KW"/>
</dbReference>
<name>A0A2H3DWV0_ARMGA</name>
<dbReference type="SUPFAM" id="SSF74788">
    <property type="entry name" value="Cullin repeat-like"/>
    <property type="match status" value="1"/>
</dbReference>
<dbReference type="PANTHER" id="PTHR12542">
    <property type="entry name" value="EXOCYST COMPLEX PROTEIN EXO70"/>
    <property type="match status" value="1"/>
</dbReference>
<dbReference type="PANTHER" id="PTHR12542:SF41">
    <property type="entry name" value="EXOCYST COMPLEX COMPONENT 7"/>
    <property type="match status" value="1"/>
</dbReference>
<dbReference type="GO" id="GO:0000145">
    <property type="term" value="C:exocyst"/>
    <property type="evidence" value="ECO:0007669"/>
    <property type="project" value="InterPro"/>
</dbReference>
<dbReference type="InterPro" id="IPR046364">
    <property type="entry name" value="Exo70_C"/>
</dbReference>
<evidence type="ECO:0000256" key="4">
    <source>
        <dbReference type="RuleBase" id="RU365026"/>
    </source>
</evidence>
<dbReference type="Proteomes" id="UP000217790">
    <property type="component" value="Unassembled WGS sequence"/>
</dbReference>
<accession>A0A2H3DWV0</accession>
<proteinExistence type="inferred from homology"/>
<comment type="similarity">
    <text evidence="1 4">Belongs to the EXO70 family.</text>
</comment>
<dbReference type="Pfam" id="PF03081">
    <property type="entry name" value="Exo70_C"/>
    <property type="match status" value="1"/>
</dbReference>
<evidence type="ECO:0000313" key="8">
    <source>
        <dbReference type="Proteomes" id="UP000217790"/>
    </source>
</evidence>
<dbReference type="GO" id="GO:0005546">
    <property type="term" value="F:phosphatidylinositol-4,5-bisphosphate binding"/>
    <property type="evidence" value="ECO:0007669"/>
    <property type="project" value="InterPro"/>
</dbReference>
<keyword evidence="4" id="KW-0653">Protein transport</keyword>
<organism evidence="7 8">
    <name type="scientific">Armillaria gallica</name>
    <name type="common">Bulbous honey fungus</name>
    <name type="synonym">Armillaria bulbosa</name>
    <dbReference type="NCBI Taxonomy" id="47427"/>
    <lineage>
        <taxon>Eukaryota</taxon>
        <taxon>Fungi</taxon>
        <taxon>Dikarya</taxon>
        <taxon>Basidiomycota</taxon>
        <taxon>Agaricomycotina</taxon>
        <taxon>Agaricomycetes</taxon>
        <taxon>Agaricomycetidae</taxon>
        <taxon>Agaricales</taxon>
        <taxon>Marasmiineae</taxon>
        <taxon>Physalacriaceae</taxon>
        <taxon>Armillaria</taxon>
    </lineage>
</organism>
<feature type="coiled-coil region" evidence="5">
    <location>
        <begin position="1"/>
        <end position="28"/>
    </location>
</feature>
<evidence type="ECO:0000256" key="2">
    <source>
        <dbReference type="ARBA" id="ARBA00022448"/>
    </source>
</evidence>
<dbReference type="GO" id="GO:0015031">
    <property type="term" value="P:protein transport"/>
    <property type="evidence" value="ECO:0007669"/>
    <property type="project" value="UniProtKB-KW"/>
</dbReference>
<evidence type="ECO:0000259" key="6">
    <source>
        <dbReference type="Pfam" id="PF03081"/>
    </source>
</evidence>
<evidence type="ECO:0000256" key="3">
    <source>
        <dbReference type="ARBA" id="ARBA00022483"/>
    </source>
</evidence>
<comment type="subcellular location">
    <subcellularLocation>
        <location evidence="4">Bud</location>
    </subcellularLocation>
    <subcellularLocation>
        <location evidence="4">Bud neck</location>
    </subcellularLocation>
</comment>
<dbReference type="AlphaFoldDB" id="A0A2H3DWV0"/>
<evidence type="ECO:0000256" key="5">
    <source>
        <dbReference type="SAM" id="Coils"/>
    </source>
</evidence>
<feature type="domain" description="Exocyst complex subunit Exo70 C-terminal" evidence="6">
    <location>
        <begin position="257"/>
        <end position="619"/>
    </location>
</feature>
<evidence type="ECO:0000313" key="7">
    <source>
        <dbReference type="EMBL" id="PBK95922.1"/>
    </source>
</evidence>
<keyword evidence="5" id="KW-0175">Coiled coil</keyword>
<evidence type="ECO:0000256" key="1">
    <source>
        <dbReference type="ARBA" id="ARBA00006756"/>
    </source>
</evidence>
<gene>
    <name evidence="7" type="ORF">ARMGADRAFT_1077430</name>
</gene>
<dbReference type="STRING" id="47427.A0A2H3DWV0"/>
<protein>
    <recommendedName>
        <fullName evidence="4">Exocyst complex protein EXO70</fullName>
    </recommendedName>
</protein>
<dbReference type="EMBL" id="KZ293651">
    <property type="protein sequence ID" value="PBK95922.1"/>
    <property type="molecule type" value="Genomic_DNA"/>
</dbReference>
<keyword evidence="2 4" id="KW-0813">Transport</keyword>
<keyword evidence="3 4" id="KW-0268">Exocytosis</keyword>
<dbReference type="OMA" id="GIIRAGP"/>
<comment type="function">
    <text evidence="4">Involved in the secretory pathway as part of the exocyst complex which tethers secretory vesicles to the sites of exocytosis. Also plays a role in the assembly of the exocyst.</text>
</comment>
<sequence>MDDETAEIELLEQNLNKTRQISQRMTSEFHAFYRRQTLNQVAILNSFDTRLAKLEKSILPLYTSTQILNRRASNIEKALLKIDELASNQEGIAVEEALILRGPQPSQLDAYRDALERLNAAIAFKGSEGDSLETARLVETGAKKLTQLYTKLVAEGSSGSMPPPGSDLPINPFPPSLLETLIPLVAFLRTLPLPSTHPSHPASPAILSTLKEAQRGYADMRGAWCRKCLEGQGRRVLDRADTIDPIAAGLEFGKWAESILDVAEEEFNLLEDLSPLSNPQLAYGALMNPILVLFSSTLNSLIGSIKRSLHKYNFLALSSYEYMLSLQSRWDKTMARRGTDARKDTNEFRDGLQSLRNVCLRSFPEFLADVKMASMGKGGELGTTLADFVVTTVKYLDRIPEVQSAAGAALVTLGDGNWKMGEGVQVGKASKLGEGDEHVILEHYVYDVVNTTINSLNVLSRTQKRAVLSSIFLLNNIAFLRRNVLLDPKHDALLDMLSKPTQDVINSNFRMAKAAYFDTNFSPLIQALSEDSKEKGKAATKERFTRFYDLFDEVIERHRGVVSVLEDDEEGRAELGEEVVKLIIPSLERFVAKHREKEFSKNPQKYIRLSVEDVEAQLRSIYR</sequence>
<dbReference type="OrthoDB" id="1922221at2759"/>
<reference evidence="8" key="1">
    <citation type="journal article" date="2017" name="Nat. Ecol. Evol.">
        <title>Genome expansion and lineage-specific genetic innovations in the forest pathogenic fungi Armillaria.</title>
        <authorList>
            <person name="Sipos G."/>
            <person name="Prasanna A.N."/>
            <person name="Walter M.C."/>
            <person name="O'Connor E."/>
            <person name="Balint B."/>
            <person name="Krizsan K."/>
            <person name="Kiss B."/>
            <person name="Hess J."/>
            <person name="Varga T."/>
            <person name="Slot J."/>
            <person name="Riley R."/>
            <person name="Boka B."/>
            <person name="Rigling D."/>
            <person name="Barry K."/>
            <person name="Lee J."/>
            <person name="Mihaltcheva S."/>
            <person name="LaButti K."/>
            <person name="Lipzen A."/>
            <person name="Waldron R."/>
            <person name="Moloney N.M."/>
            <person name="Sperisen C."/>
            <person name="Kredics L."/>
            <person name="Vagvoelgyi C."/>
            <person name="Patrignani A."/>
            <person name="Fitzpatrick D."/>
            <person name="Nagy I."/>
            <person name="Doyle S."/>
            <person name="Anderson J.B."/>
            <person name="Grigoriev I.V."/>
            <person name="Gueldener U."/>
            <person name="Muensterkoetter M."/>
            <person name="Nagy L.G."/>
        </authorList>
    </citation>
    <scope>NUCLEOTIDE SEQUENCE [LARGE SCALE GENOMIC DNA]</scope>
    <source>
        <strain evidence="8">Ar21-2</strain>
    </source>
</reference>
<dbReference type="InterPro" id="IPR016159">
    <property type="entry name" value="Cullin_repeat-like_dom_sf"/>
</dbReference>
<dbReference type="InterPro" id="IPR004140">
    <property type="entry name" value="Exo70"/>
</dbReference>
<dbReference type="GO" id="GO:0005935">
    <property type="term" value="C:cellular bud neck"/>
    <property type="evidence" value="ECO:0007669"/>
    <property type="project" value="UniProtKB-SubCell"/>
</dbReference>
<dbReference type="InParanoid" id="A0A2H3DWV0"/>
<keyword evidence="8" id="KW-1185">Reference proteome</keyword>
<dbReference type="Gene3D" id="1.20.1280.170">
    <property type="entry name" value="Exocyst complex component Exo70"/>
    <property type="match status" value="1"/>
</dbReference>